<dbReference type="InterPro" id="IPR012106">
    <property type="entry name" value="Phage_Mu_Gp1"/>
</dbReference>
<dbReference type="Pfam" id="PF10123">
    <property type="entry name" value="Mu-like_Pro"/>
    <property type="match status" value="1"/>
</dbReference>
<dbReference type="Proteomes" id="UP000500788">
    <property type="component" value="Segment"/>
</dbReference>
<dbReference type="EMBL" id="MT024859">
    <property type="protein sequence ID" value="QIN93592.1"/>
    <property type="molecule type" value="Genomic_DNA"/>
</dbReference>
<keyword evidence="3" id="KW-1185">Reference proteome</keyword>
<protein>
    <submittedName>
        <fullName evidence="2">Capsid maturation protease</fullName>
    </submittedName>
</protein>
<gene>
    <name evidence="2" type="primary">4</name>
    <name evidence="2" type="ORF">SEA_DUMPSTERDUDE_4</name>
</gene>
<feature type="region of interest" description="Disordered" evidence="1">
    <location>
        <begin position="480"/>
        <end position="501"/>
    </location>
</feature>
<feature type="compositionally biased region" description="Acidic residues" evidence="1">
    <location>
        <begin position="350"/>
        <end position="375"/>
    </location>
</feature>
<evidence type="ECO:0000313" key="2">
    <source>
        <dbReference type="EMBL" id="QIN93592.1"/>
    </source>
</evidence>
<name>A0A6G8R077_9CAUD</name>
<reference evidence="2 3" key="1">
    <citation type="submission" date="2020-02" db="EMBL/GenBank/DDBJ databases">
        <authorList>
            <person name="Merkhofer E.C."/>
            <person name="Bhalla S."/>
            <person name="Bricker J.S."/>
            <person name="Brissette I."/>
            <person name="Cavasco M."/>
            <person name="Coleman S."/>
            <person name="Katsanos J."/>
            <person name="Mckinney A."/>
            <person name="Tibbets T."/>
            <person name="Garlena R.A."/>
            <person name="Russell D.A."/>
            <person name="Pope W.H."/>
            <person name="Jacobs-Sera D."/>
            <person name="Hatfull G.F."/>
        </authorList>
    </citation>
    <scope>NUCLEOTIDE SEQUENCE [LARGE SCALE GENOMIC DNA]</scope>
</reference>
<proteinExistence type="predicted"/>
<dbReference type="RefSeq" id="YP_010001070.1">
    <property type="nucleotide sequence ID" value="NC_053172.1"/>
</dbReference>
<feature type="region of interest" description="Disordered" evidence="1">
    <location>
        <begin position="281"/>
        <end position="313"/>
    </location>
</feature>
<feature type="region of interest" description="Disordered" evidence="1">
    <location>
        <begin position="344"/>
        <end position="396"/>
    </location>
</feature>
<evidence type="ECO:0000313" key="3">
    <source>
        <dbReference type="Proteomes" id="UP000500788"/>
    </source>
</evidence>
<dbReference type="GO" id="GO:0006508">
    <property type="term" value="P:proteolysis"/>
    <property type="evidence" value="ECO:0007669"/>
    <property type="project" value="UniProtKB-KW"/>
</dbReference>
<sequence>MAVEIACVAGVELARTGQWSASTGVTTITRGDLAEAVAALECPGVRDPIIKLGHTDPRFDGQPAVGRVTNLEVIDGYSIRGDLAGMPGWLGEIIASAYPSRSIEAEWNHRCSIGHTHPFVLTGLSLLGVTAPAIASLDDIAAWWDVDTTTQAAEVIAAKKGTVMPKNIAASATVEDIRRAYNDTASYDFWVEEIQLAPLQLIVVNDIDGSRLRVPVTVDPERDGQDAIVFGEAVPVVVRYDDVPPPPAPEQGADPAAVPITVAASSLRFASRADSLREVRARNNSEGGDMAGSKRVAAAAPGSGDANPGGLTDDQLAKLREAVGLTDDADPAVLASALEAVVTKVKADDSVETGEEETTEDTSETDTEAETEEEAPEKKKVAVAASVKPKQTADAPQTVTVDAAAFSEMQATVGRFAKFEREQAEKRADEMVDAAFAAGKIARPSVAAYKTLARNDFAGTKQVLDSLAASSAFPVGQVGHSVDAEPTTDVSKDATYQNWSI</sequence>
<evidence type="ECO:0000256" key="1">
    <source>
        <dbReference type="SAM" id="MobiDB-lite"/>
    </source>
</evidence>
<dbReference type="KEGG" id="vg:62974235"/>
<dbReference type="GO" id="GO:0008233">
    <property type="term" value="F:peptidase activity"/>
    <property type="evidence" value="ECO:0007669"/>
    <property type="project" value="UniProtKB-KW"/>
</dbReference>
<accession>A0A6G8R077</accession>
<dbReference type="GeneID" id="62974235"/>
<keyword evidence="2" id="KW-0645">Protease</keyword>
<organism evidence="2 3">
    <name type="scientific">Gordonia phage DumpsterDude</name>
    <dbReference type="NCBI Taxonomy" id="2713262"/>
    <lineage>
        <taxon>Viruses</taxon>
        <taxon>Duplodnaviria</taxon>
        <taxon>Heunggongvirae</taxon>
        <taxon>Uroviricota</taxon>
        <taxon>Caudoviricetes</taxon>
        <taxon>Ruthyvirus</taxon>
        <taxon>Ruthyvirus dumpsterdude</taxon>
    </lineage>
</organism>
<keyword evidence="2" id="KW-0378">Hydrolase</keyword>